<dbReference type="PANTHER" id="PTHR43194:SF5">
    <property type="entry name" value="PIMELOYL-[ACYL-CARRIER PROTEIN] METHYL ESTER ESTERASE"/>
    <property type="match status" value="1"/>
</dbReference>
<dbReference type="SUPFAM" id="SSF53474">
    <property type="entry name" value="alpha/beta-Hydrolases"/>
    <property type="match status" value="1"/>
</dbReference>
<dbReference type="Proteomes" id="UP000514462">
    <property type="component" value="Plasmid pRHBSTW-00938_2"/>
</dbReference>
<sequence>MDLKTIRSFFVGGQPVTLRRQPVLRQRLAQGAAERSIDMNGDIMTGQMYVQAFIQRNPCSDIPVLLWHGGGMTGVNWETTPDGRPGWLQGLLNDGWNVYVCDAVERGRAGWSPYPEFWPNSPLFRTKNEAWQMFRIGPADGYHTDPLRRQAFPNSRFPVADFDYFACQWVPCWSGHETITTAAYEALLDITGPAIVIGHSQGGGFALRLAARRPEAVLAVVALEPSGAPDEPLPPGSCSPHLVLWGDHFSEHAIWRDYRRTVEQHCAQLHLRGTRVDERDLPVLDMHGNSHFLMLDNNSDLLLAGVITWLRSRLSLK</sequence>
<organism evidence="2 3">
    <name type="scientific">Klebsiella aerogenes</name>
    <name type="common">Enterobacter aerogenes</name>
    <dbReference type="NCBI Taxonomy" id="548"/>
    <lineage>
        <taxon>Bacteria</taxon>
        <taxon>Pseudomonadati</taxon>
        <taxon>Pseudomonadota</taxon>
        <taxon>Gammaproteobacteria</taxon>
        <taxon>Enterobacterales</taxon>
        <taxon>Enterobacteriaceae</taxon>
        <taxon>Klebsiella/Raoultella group</taxon>
        <taxon>Klebsiella</taxon>
    </lineage>
</organism>
<reference evidence="3" key="1">
    <citation type="submission" date="2020-06" db="EMBL/GenBank/DDBJ databases">
        <title>REHAB project genomes.</title>
        <authorList>
            <person name="Shaw L.P."/>
        </authorList>
    </citation>
    <scope>NUCLEOTIDE SEQUENCE [LARGE SCALE GENOMIC DNA]</scope>
    <source>
        <strain evidence="3">RHBSTW-00938</strain>
        <plasmid evidence="3">prhbstw-00938_2</plasmid>
    </source>
</reference>
<dbReference type="AlphaFoldDB" id="A0AAP9U7T5"/>
<dbReference type="CDD" id="cd12808">
    <property type="entry name" value="Esterase_713_like-1"/>
    <property type="match status" value="1"/>
</dbReference>
<dbReference type="Gene3D" id="3.40.50.1820">
    <property type="entry name" value="alpha/beta hydrolase"/>
    <property type="match status" value="1"/>
</dbReference>
<dbReference type="InterPro" id="IPR000073">
    <property type="entry name" value="AB_hydrolase_1"/>
</dbReference>
<geneLocation type="plasmid" evidence="3">
    <name>prhbstw-00938_2</name>
</geneLocation>
<gene>
    <name evidence="2" type="ORF">HV331_25570</name>
</gene>
<evidence type="ECO:0000259" key="1">
    <source>
        <dbReference type="Pfam" id="PF00561"/>
    </source>
</evidence>
<name>A0AAP9U7T5_KLEAE</name>
<accession>A0AAP9U7T5</accession>
<dbReference type="Pfam" id="PF00561">
    <property type="entry name" value="Abhydrolase_1"/>
    <property type="match status" value="1"/>
</dbReference>
<keyword evidence="2" id="KW-0378">Hydrolase</keyword>
<dbReference type="EMBL" id="CP055905">
    <property type="protein sequence ID" value="QMR42889.1"/>
    <property type="molecule type" value="Genomic_DNA"/>
</dbReference>
<evidence type="ECO:0000313" key="2">
    <source>
        <dbReference type="EMBL" id="QMR42889.1"/>
    </source>
</evidence>
<dbReference type="GO" id="GO:0016787">
    <property type="term" value="F:hydrolase activity"/>
    <property type="evidence" value="ECO:0007669"/>
    <property type="project" value="UniProtKB-KW"/>
</dbReference>
<dbReference type="RefSeq" id="WP_182015661.1">
    <property type="nucleotide sequence ID" value="NZ_CP055905.1"/>
</dbReference>
<dbReference type="InterPro" id="IPR050228">
    <property type="entry name" value="Carboxylesterase_BioH"/>
</dbReference>
<dbReference type="InterPro" id="IPR029058">
    <property type="entry name" value="AB_hydrolase_fold"/>
</dbReference>
<dbReference type="PANTHER" id="PTHR43194">
    <property type="entry name" value="HYDROLASE ALPHA/BETA FOLD FAMILY"/>
    <property type="match status" value="1"/>
</dbReference>
<feature type="domain" description="AB hydrolase-1" evidence="1">
    <location>
        <begin position="63"/>
        <end position="242"/>
    </location>
</feature>
<protein>
    <submittedName>
        <fullName evidence="2">Alpha/beta fold hydrolase</fullName>
    </submittedName>
</protein>
<keyword evidence="2" id="KW-0614">Plasmid</keyword>
<evidence type="ECO:0000313" key="3">
    <source>
        <dbReference type="Proteomes" id="UP000514462"/>
    </source>
</evidence>
<proteinExistence type="predicted"/>